<keyword evidence="3" id="KW-0812">Transmembrane</keyword>
<evidence type="ECO:0000259" key="4">
    <source>
        <dbReference type="PROSITE" id="PS51677"/>
    </source>
</evidence>
<gene>
    <name evidence="5" type="ORF">HDA35_001194</name>
</gene>
<keyword evidence="1" id="KW-0479">Metal-binding</keyword>
<dbReference type="InterPro" id="IPR011330">
    <property type="entry name" value="Glyco_hydro/deAcase_b/a-brl"/>
</dbReference>
<dbReference type="InterPro" id="IPR050248">
    <property type="entry name" value="Polysacc_deacetylase_ArnD"/>
</dbReference>
<keyword evidence="2" id="KW-0378">Hydrolase</keyword>
<keyword evidence="6" id="KW-1185">Reference proteome</keyword>
<protein>
    <submittedName>
        <fullName evidence="5">Peptidoglycan/xylan/chitin deacetylase (PgdA/CDA1 family)</fullName>
    </submittedName>
</protein>
<feature type="domain" description="NodB homology" evidence="4">
    <location>
        <begin position="72"/>
        <end position="251"/>
    </location>
</feature>
<dbReference type="Proteomes" id="UP000631553">
    <property type="component" value="Unassembled WGS sequence"/>
</dbReference>
<dbReference type="Pfam" id="PF01522">
    <property type="entry name" value="Polysacc_deac_1"/>
    <property type="match status" value="1"/>
</dbReference>
<evidence type="ECO:0000256" key="3">
    <source>
        <dbReference type="SAM" id="Phobius"/>
    </source>
</evidence>
<sequence>MTTPLPAAQGGPRRPALRRHLAELGAALLALAAMLAFTSYVRHPPAAEAGPADEAGPAVPRPASTANPCLRGRVMLTFDDGPDAHTRGVLEVLRAYDARATFFVLGVKVRAHPELVAAEVADGHQVENHSWDHPHLADLSAAEVRTQLADTQAAVVAAGAPAPTLVRPPFGNSGPVVHTQAEALRLREVRWSIDTNDWRGRAPADIRDAVLAGVRPGSVILLHDGSRESGNTVRALPGIIEGLRERGFCTALMRS</sequence>
<evidence type="ECO:0000256" key="1">
    <source>
        <dbReference type="ARBA" id="ARBA00022723"/>
    </source>
</evidence>
<keyword evidence="3" id="KW-0472">Membrane</keyword>
<keyword evidence="3" id="KW-1133">Transmembrane helix</keyword>
<proteinExistence type="predicted"/>
<comment type="caution">
    <text evidence="5">The sequence shown here is derived from an EMBL/GenBank/DDBJ whole genome shotgun (WGS) entry which is preliminary data.</text>
</comment>
<dbReference type="InterPro" id="IPR002509">
    <property type="entry name" value="NODB_dom"/>
</dbReference>
<dbReference type="CDD" id="cd10917">
    <property type="entry name" value="CE4_NodB_like_6s_7s"/>
    <property type="match status" value="1"/>
</dbReference>
<dbReference type="PROSITE" id="PS51677">
    <property type="entry name" value="NODB"/>
    <property type="match status" value="1"/>
</dbReference>
<reference evidence="5 6" key="1">
    <citation type="submission" date="2020-07" db="EMBL/GenBank/DDBJ databases">
        <title>Sequencing the genomes of 1000 actinobacteria strains.</title>
        <authorList>
            <person name="Klenk H.-P."/>
        </authorList>
    </citation>
    <scope>NUCLEOTIDE SEQUENCE [LARGE SCALE GENOMIC DNA]</scope>
    <source>
        <strain evidence="5 6">DSM 43814</strain>
    </source>
</reference>
<dbReference type="SUPFAM" id="SSF88713">
    <property type="entry name" value="Glycoside hydrolase/deacetylase"/>
    <property type="match status" value="1"/>
</dbReference>
<name>A0ABX2RJJ7_9ACTN</name>
<dbReference type="PANTHER" id="PTHR10587:SF133">
    <property type="entry name" value="CHITIN DEACETYLASE 1-RELATED"/>
    <property type="match status" value="1"/>
</dbReference>
<evidence type="ECO:0000256" key="2">
    <source>
        <dbReference type="ARBA" id="ARBA00022801"/>
    </source>
</evidence>
<dbReference type="RefSeq" id="WP_179801905.1">
    <property type="nucleotide sequence ID" value="NZ_JACCCQ010000001.1"/>
</dbReference>
<accession>A0ABX2RJJ7</accession>
<dbReference type="EMBL" id="JACCCQ010000001">
    <property type="protein sequence ID" value="NYF55363.1"/>
    <property type="molecule type" value="Genomic_DNA"/>
</dbReference>
<evidence type="ECO:0000313" key="6">
    <source>
        <dbReference type="Proteomes" id="UP000631553"/>
    </source>
</evidence>
<organism evidence="5 6">
    <name type="scientific">Micromonospora purpureochromogenes</name>
    <dbReference type="NCBI Taxonomy" id="47872"/>
    <lineage>
        <taxon>Bacteria</taxon>
        <taxon>Bacillati</taxon>
        <taxon>Actinomycetota</taxon>
        <taxon>Actinomycetes</taxon>
        <taxon>Micromonosporales</taxon>
        <taxon>Micromonosporaceae</taxon>
        <taxon>Micromonospora</taxon>
    </lineage>
</organism>
<dbReference type="Gene3D" id="3.20.20.370">
    <property type="entry name" value="Glycoside hydrolase/deacetylase"/>
    <property type="match status" value="1"/>
</dbReference>
<dbReference type="PANTHER" id="PTHR10587">
    <property type="entry name" value="GLYCOSYL TRANSFERASE-RELATED"/>
    <property type="match status" value="1"/>
</dbReference>
<feature type="transmembrane region" description="Helical" evidence="3">
    <location>
        <begin position="21"/>
        <end position="41"/>
    </location>
</feature>
<evidence type="ECO:0000313" key="5">
    <source>
        <dbReference type="EMBL" id="NYF55363.1"/>
    </source>
</evidence>